<name>A0A938WTD8_9BACT</name>
<gene>
    <name evidence="1" type="ORF">H6A34_10465</name>
</gene>
<dbReference type="InterPro" id="IPR027417">
    <property type="entry name" value="P-loop_NTPase"/>
</dbReference>
<proteinExistence type="predicted"/>
<dbReference type="AlphaFoldDB" id="A0A938WTD8"/>
<protein>
    <submittedName>
        <fullName evidence="1">Uncharacterized protein</fullName>
    </submittedName>
</protein>
<dbReference type="RefSeq" id="WP_205105476.1">
    <property type="nucleotide sequence ID" value="NZ_JACJJG010000066.1"/>
</dbReference>
<accession>A0A938WTD8</accession>
<dbReference type="Proteomes" id="UP000706891">
    <property type="component" value="Unassembled WGS sequence"/>
</dbReference>
<sequence>MTFDIAGLGIRVDGLDILPQQMYNLEPFITNDDSYAKIRTICDIKCGCTITDVDAEPTITNTFDGKTMCLWLAADFYRVTLRFNGSENTYSMEADNGWRTVRTDCKAGTETDCMALEDFIMISFIYSAAYYDTVLIHASSVAVDSSAAVFIGPSGIGKSTHSRLWLRYVDGSRLLNDDQPALRIMPDGNVYVYGTPWSGKTDCYRNERAKLKAVFRMRQAGVNKAVRLDGTKAFCALLDMTSLIKSDIASFSKISDTVAYIAGKVDICMLYNRPEKEAVDVSYAVFSRRC</sequence>
<dbReference type="EMBL" id="JACJJG010000066">
    <property type="protein sequence ID" value="MBM6674296.1"/>
    <property type="molecule type" value="Genomic_DNA"/>
</dbReference>
<organism evidence="1 2">
    <name type="scientific">Marseilla massiliensis</name>
    <dbReference type="NCBI Taxonomy" id="1841864"/>
    <lineage>
        <taxon>Bacteria</taxon>
        <taxon>Pseudomonadati</taxon>
        <taxon>Bacteroidota</taxon>
        <taxon>Bacteroidia</taxon>
        <taxon>Bacteroidales</taxon>
        <taxon>Prevotellaceae</taxon>
        <taxon>Marseilla</taxon>
    </lineage>
</organism>
<evidence type="ECO:0000313" key="2">
    <source>
        <dbReference type="Proteomes" id="UP000706891"/>
    </source>
</evidence>
<evidence type="ECO:0000313" key="1">
    <source>
        <dbReference type="EMBL" id="MBM6674296.1"/>
    </source>
</evidence>
<reference evidence="1" key="2">
    <citation type="journal article" date="2021" name="Sci. Rep.">
        <title>The distribution of antibiotic resistance genes in chicken gut microbiota commensals.</title>
        <authorList>
            <person name="Juricova H."/>
            <person name="Matiasovicova J."/>
            <person name="Kubasova T."/>
            <person name="Cejkova D."/>
            <person name="Rychlik I."/>
        </authorList>
    </citation>
    <scope>NUCLEOTIDE SEQUENCE</scope>
    <source>
        <strain evidence="1">An824</strain>
    </source>
</reference>
<dbReference type="Gene3D" id="3.40.50.300">
    <property type="entry name" value="P-loop containing nucleotide triphosphate hydrolases"/>
    <property type="match status" value="1"/>
</dbReference>
<keyword evidence="2" id="KW-1185">Reference proteome</keyword>
<comment type="caution">
    <text evidence="1">The sequence shown here is derived from an EMBL/GenBank/DDBJ whole genome shotgun (WGS) entry which is preliminary data.</text>
</comment>
<dbReference type="SUPFAM" id="SSF53795">
    <property type="entry name" value="PEP carboxykinase-like"/>
    <property type="match status" value="1"/>
</dbReference>
<reference evidence="1" key="1">
    <citation type="submission" date="2020-08" db="EMBL/GenBank/DDBJ databases">
        <authorList>
            <person name="Cejkova D."/>
            <person name="Kubasova T."/>
            <person name="Jahodarova E."/>
            <person name="Rychlik I."/>
        </authorList>
    </citation>
    <scope>NUCLEOTIDE SEQUENCE</scope>
    <source>
        <strain evidence="1">An824</strain>
    </source>
</reference>